<dbReference type="EMBL" id="JBHUCX010000092">
    <property type="protein sequence ID" value="MFD1677234.1"/>
    <property type="molecule type" value="Genomic_DNA"/>
</dbReference>
<dbReference type="NCBIfam" id="NF009466">
    <property type="entry name" value="PRK12826.1-2"/>
    <property type="match status" value="1"/>
</dbReference>
<dbReference type="PANTHER" id="PTHR24321:SF8">
    <property type="entry name" value="ESTRADIOL 17-BETA-DEHYDROGENASE 8-RELATED"/>
    <property type="match status" value="1"/>
</dbReference>
<dbReference type="CDD" id="cd05233">
    <property type="entry name" value="SDR_c"/>
    <property type="match status" value="1"/>
</dbReference>
<evidence type="ECO:0000313" key="6">
    <source>
        <dbReference type="Proteomes" id="UP001597079"/>
    </source>
</evidence>
<comment type="caution">
    <text evidence="5">The sequence shown here is derived from an EMBL/GenBank/DDBJ whole genome shotgun (WGS) entry which is preliminary data.</text>
</comment>
<dbReference type="PRINTS" id="PR00080">
    <property type="entry name" value="SDRFAMILY"/>
</dbReference>
<proteinExistence type="inferred from homology"/>
<keyword evidence="6" id="KW-1185">Reference proteome</keyword>
<dbReference type="Pfam" id="PF13561">
    <property type="entry name" value="adh_short_C2"/>
    <property type="match status" value="1"/>
</dbReference>
<dbReference type="InterPro" id="IPR002347">
    <property type="entry name" value="SDR_fam"/>
</dbReference>
<dbReference type="SUPFAM" id="SSF51735">
    <property type="entry name" value="NAD(P)-binding Rossmann-fold domains"/>
    <property type="match status" value="1"/>
</dbReference>
<dbReference type="GO" id="GO:0016491">
    <property type="term" value="F:oxidoreductase activity"/>
    <property type="evidence" value="ECO:0007669"/>
    <property type="project" value="UniProtKB-KW"/>
</dbReference>
<dbReference type="InterPro" id="IPR057326">
    <property type="entry name" value="KR_dom"/>
</dbReference>
<dbReference type="NCBIfam" id="NF005559">
    <property type="entry name" value="PRK07231.1"/>
    <property type="match status" value="1"/>
</dbReference>
<gene>
    <name evidence="5" type="ORF">ACFSB2_21415</name>
</gene>
<keyword evidence="2 5" id="KW-0560">Oxidoreductase</keyword>
<evidence type="ECO:0000256" key="2">
    <source>
        <dbReference type="ARBA" id="ARBA00023002"/>
    </source>
</evidence>
<dbReference type="PRINTS" id="PR00081">
    <property type="entry name" value="GDHRDH"/>
</dbReference>
<evidence type="ECO:0000313" key="5">
    <source>
        <dbReference type="EMBL" id="MFD1677234.1"/>
    </source>
</evidence>
<name>A0ABW4JLJ2_9BACL</name>
<dbReference type="SMART" id="SM00822">
    <property type="entry name" value="PKS_KR"/>
    <property type="match status" value="1"/>
</dbReference>
<organism evidence="5 6">
    <name type="scientific">Alicyclobacillus fodiniaquatilis</name>
    <dbReference type="NCBI Taxonomy" id="1661150"/>
    <lineage>
        <taxon>Bacteria</taxon>
        <taxon>Bacillati</taxon>
        <taxon>Bacillota</taxon>
        <taxon>Bacilli</taxon>
        <taxon>Bacillales</taxon>
        <taxon>Alicyclobacillaceae</taxon>
        <taxon>Alicyclobacillus</taxon>
    </lineage>
</organism>
<evidence type="ECO:0000256" key="1">
    <source>
        <dbReference type="ARBA" id="ARBA00006484"/>
    </source>
</evidence>
<dbReference type="NCBIfam" id="NF004847">
    <property type="entry name" value="PRK06198.1"/>
    <property type="match status" value="1"/>
</dbReference>
<keyword evidence="3" id="KW-0520">NAD</keyword>
<accession>A0ABW4JLJ2</accession>
<evidence type="ECO:0000256" key="3">
    <source>
        <dbReference type="ARBA" id="ARBA00023027"/>
    </source>
</evidence>
<dbReference type="EC" id="1.1.1.-" evidence="5"/>
<dbReference type="InterPro" id="IPR020904">
    <property type="entry name" value="Sc_DH/Rdtase_CS"/>
</dbReference>
<dbReference type="Proteomes" id="UP001597079">
    <property type="component" value="Unassembled WGS sequence"/>
</dbReference>
<comment type="similarity">
    <text evidence="1">Belongs to the short-chain dehydrogenases/reductases (SDR) family.</text>
</comment>
<sequence>MNYPLSGKVALITGGSSGIGKAIADRFTENGAAVVICDVSPKGEQLASEWQQAGKKVEFAQVDVRQTADLERAVSLAEERFGGLDILVNCAGIFPRATLADTTDALWDQIMDVNLKGVFHTCQVAVPALIRRGSGAIINIGSLNTFGGTPELFAYSTSKGGVATLTRNLARTFAKHKIRVNCVHPGWVATEGEMAVQQQQGMPDNWVETEGHRLPMGRVQTPDDIAAAVLFLASDDANQITGQFLTVDGGLSFRY</sequence>
<dbReference type="InterPro" id="IPR036291">
    <property type="entry name" value="NAD(P)-bd_dom_sf"/>
</dbReference>
<dbReference type="RefSeq" id="WP_377945147.1">
    <property type="nucleotide sequence ID" value="NZ_JBHUCX010000092.1"/>
</dbReference>
<reference evidence="6" key="1">
    <citation type="journal article" date="2019" name="Int. J. Syst. Evol. Microbiol.">
        <title>The Global Catalogue of Microorganisms (GCM) 10K type strain sequencing project: providing services to taxonomists for standard genome sequencing and annotation.</title>
        <authorList>
            <consortium name="The Broad Institute Genomics Platform"/>
            <consortium name="The Broad Institute Genome Sequencing Center for Infectious Disease"/>
            <person name="Wu L."/>
            <person name="Ma J."/>
        </authorList>
    </citation>
    <scope>NUCLEOTIDE SEQUENCE [LARGE SCALE GENOMIC DNA]</scope>
    <source>
        <strain evidence="6">CGMCC 1.12286</strain>
    </source>
</reference>
<dbReference type="Gene3D" id="3.40.50.720">
    <property type="entry name" value="NAD(P)-binding Rossmann-like Domain"/>
    <property type="match status" value="1"/>
</dbReference>
<protein>
    <submittedName>
        <fullName evidence="5">SDR family NAD(P)-dependent oxidoreductase</fullName>
        <ecNumber evidence="5">1.1.1.-</ecNumber>
    </submittedName>
</protein>
<evidence type="ECO:0000259" key="4">
    <source>
        <dbReference type="SMART" id="SM00822"/>
    </source>
</evidence>
<feature type="domain" description="Ketoreductase" evidence="4">
    <location>
        <begin position="8"/>
        <end position="190"/>
    </location>
</feature>
<dbReference type="PROSITE" id="PS00061">
    <property type="entry name" value="ADH_SHORT"/>
    <property type="match status" value="1"/>
</dbReference>
<dbReference type="PANTHER" id="PTHR24321">
    <property type="entry name" value="DEHYDROGENASES, SHORT CHAIN"/>
    <property type="match status" value="1"/>
</dbReference>